<reference evidence="1 2" key="1">
    <citation type="submission" date="2018-03" db="EMBL/GenBank/DDBJ databases">
        <title>Draft Genome Sequences of the Obligatory Marine Myxobacteria Enhygromyxa salina SWB007.</title>
        <authorList>
            <person name="Poehlein A."/>
            <person name="Moghaddam J.A."/>
            <person name="Harms H."/>
            <person name="Alanjari M."/>
            <person name="Koenig G.M."/>
            <person name="Daniel R."/>
            <person name="Schaeberle T.F."/>
        </authorList>
    </citation>
    <scope>NUCLEOTIDE SEQUENCE [LARGE SCALE GENOMIC DNA]</scope>
    <source>
        <strain evidence="1 2">SWB007</strain>
    </source>
</reference>
<sequence>MAEVFLHKVSFVGTDCFGVHPLRGPRSVWFWVACDSSQKDQAEGSWRSWHSSRYIAQPPAQFNLIGWADEHPERAVARCPRFPRGRSSEYGRLARA</sequence>
<evidence type="ECO:0000313" key="1">
    <source>
        <dbReference type="EMBL" id="PRP99653.1"/>
    </source>
</evidence>
<proteinExistence type="predicted"/>
<comment type="caution">
    <text evidence="1">The sequence shown here is derived from an EMBL/GenBank/DDBJ whole genome shotgun (WGS) entry which is preliminary data.</text>
</comment>
<organism evidence="1 2">
    <name type="scientific">Enhygromyxa salina</name>
    <dbReference type="NCBI Taxonomy" id="215803"/>
    <lineage>
        <taxon>Bacteria</taxon>
        <taxon>Pseudomonadati</taxon>
        <taxon>Myxococcota</taxon>
        <taxon>Polyangia</taxon>
        <taxon>Nannocystales</taxon>
        <taxon>Nannocystaceae</taxon>
        <taxon>Enhygromyxa</taxon>
    </lineage>
</organism>
<dbReference type="Proteomes" id="UP000238823">
    <property type="component" value="Unassembled WGS sequence"/>
</dbReference>
<evidence type="ECO:0000313" key="2">
    <source>
        <dbReference type="Proteomes" id="UP000238823"/>
    </source>
</evidence>
<gene>
    <name evidence="1" type="ORF">ENSA7_62930</name>
</gene>
<protein>
    <submittedName>
        <fullName evidence="1">Uncharacterized protein</fullName>
    </submittedName>
</protein>
<name>A0A2S9Y3H3_9BACT</name>
<accession>A0A2S9Y3H3</accession>
<dbReference type="EMBL" id="PVNL01000120">
    <property type="protein sequence ID" value="PRP99653.1"/>
    <property type="molecule type" value="Genomic_DNA"/>
</dbReference>
<dbReference type="AlphaFoldDB" id="A0A2S9Y3H3"/>